<reference evidence="3" key="1">
    <citation type="submission" date="2012-03" db="EMBL/GenBank/DDBJ databases">
        <title>Complete genome of Caldisphaera lagunensis DSM 15908.</title>
        <authorList>
            <person name="Lucas S."/>
            <person name="Copeland A."/>
            <person name="Lapidus A."/>
            <person name="Glavina del Rio T."/>
            <person name="Dalin E."/>
            <person name="Tice H."/>
            <person name="Bruce D."/>
            <person name="Goodwin L."/>
            <person name="Pitluck S."/>
            <person name="Peters L."/>
            <person name="Mikhailova N."/>
            <person name="Teshima H."/>
            <person name="Kyrpides N."/>
            <person name="Mavromatis K."/>
            <person name="Ivanova N."/>
            <person name="Brettin T."/>
            <person name="Detter J.C."/>
            <person name="Han C."/>
            <person name="Larimer F."/>
            <person name="Land M."/>
            <person name="Hauser L."/>
            <person name="Markowitz V."/>
            <person name="Cheng J.-F."/>
            <person name="Hugenholtz P."/>
            <person name="Woyke T."/>
            <person name="Wu D."/>
            <person name="Spring S."/>
            <person name="Schroeder M."/>
            <person name="Brambilla E."/>
            <person name="Klenk H.-P."/>
            <person name="Eisen J.A."/>
        </authorList>
    </citation>
    <scope>NUCLEOTIDE SEQUENCE [LARGE SCALE GENOMIC DNA]</scope>
    <source>
        <strain evidence="3">DSM 15908 / JCM 11604 / IC-154</strain>
    </source>
</reference>
<dbReference type="Gene3D" id="1.10.10.10">
    <property type="entry name" value="Winged helix-like DNA-binding domain superfamily/Winged helix DNA-binding domain"/>
    <property type="match status" value="1"/>
</dbReference>
<accession>L0A9W2</accession>
<name>L0A9W2_CALLD</name>
<organism evidence="2 3">
    <name type="scientific">Caldisphaera lagunensis (strain DSM 15908 / JCM 11604 / ANMR 0165 / IC-154)</name>
    <dbReference type="NCBI Taxonomy" id="1056495"/>
    <lineage>
        <taxon>Archaea</taxon>
        <taxon>Thermoproteota</taxon>
        <taxon>Thermoprotei</taxon>
        <taxon>Acidilobales</taxon>
        <taxon>Caldisphaeraceae</taxon>
        <taxon>Caldisphaera</taxon>
    </lineage>
</organism>
<dbReference type="GeneID" id="14211313"/>
<dbReference type="STRING" id="1056495.Calag_0053"/>
<dbReference type="InterPro" id="IPR007309">
    <property type="entry name" value="TFIIIC_Bblock-bd"/>
</dbReference>
<feature type="domain" description="B-block binding subunit of TFIIIC" evidence="1">
    <location>
        <begin position="19"/>
        <end position="68"/>
    </location>
</feature>
<protein>
    <recommendedName>
        <fullName evidence="1">B-block binding subunit of TFIIIC domain-containing protein</fullName>
    </recommendedName>
</protein>
<evidence type="ECO:0000313" key="2">
    <source>
        <dbReference type="EMBL" id="AFZ69845.1"/>
    </source>
</evidence>
<dbReference type="HOGENOM" id="CLU_142666_0_0_2"/>
<dbReference type="EMBL" id="CP003378">
    <property type="protein sequence ID" value="AFZ69845.1"/>
    <property type="molecule type" value="Genomic_DNA"/>
</dbReference>
<dbReference type="InterPro" id="IPR036388">
    <property type="entry name" value="WH-like_DNA-bd_sf"/>
</dbReference>
<dbReference type="InParanoid" id="L0A9W2"/>
<proteinExistence type="predicted"/>
<gene>
    <name evidence="2" type="ordered locus">Calag_0053</name>
</gene>
<dbReference type="Proteomes" id="UP000010469">
    <property type="component" value="Chromosome"/>
</dbReference>
<dbReference type="Pfam" id="PF04182">
    <property type="entry name" value="B-block_TFIIIC"/>
    <property type="match status" value="1"/>
</dbReference>
<dbReference type="InterPro" id="IPR036390">
    <property type="entry name" value="WH_DNA-bd_sf"/>
</dbReference>
<sequence>MPRNSDEVEKAAMETIKEHKEGVLQSELWKMMGLDSREGSRLVLRLAKKGLIKREQVIVNGRRTYRLFVTEKPIESKLLNISLSSILDIPCTTCPHIDECGLGGYYEPSTCPLIELWLKKEVKLASIRKKQLMQQAE</sequence>
<dbReference type="eggNOG" id="arCOG04153">
    <property type="taxonomic scope" value="Archaea"/>
</dbReference>
<evidence type="ECO:0000259" key="1">
    <source>
        <dbReference type="Pfam" id="PF04182"/>
    </source>
</evidence>
<dbReference type="SUPFAM" id="SSF46785">
    <property type="entry name" value="Winged helix' DNA-binding domain"/>
    <property type="match status" value="1"/>
</dbReference>
<dbReference type="OrthoDB" id="31046at2157"/>
<dbReference type="RefSeq" id="WP_015231743.1">
    <property type="nucleotide sequence ID" value="NC_019791.1"/>
</dbReference>
<evidence type="ECO:0000313" key="3">
    <source>
        <dbReference type="Proteomes" id="UP000010469"/>
    </source>
</evidence>
<dbReference type="KEGG" id="clg:Calag_0053"/>
<keyword evidence="3" id="KW-1185">Reference proteome</keyword>
<dbReference type="AlphaFoldDB" id="L0A9W2"/>